<evidence type="ECO:0000313" key="2">
    <source>
        <dbReference type="EMBL" id="KAK4203563.1"/>
    </source>
</evidence>
<dbReference type="Proteomes" id="UP001303160">
    <property type="component" value="Unassembled WGS sequence"/>
</dbReference>
<proteinExistence type="predicted"/>
<accession>A0AAN6XND9</accession>
<dbReference type="AlphaFoldDB" id="A0AAN6XND9"/>
<feature type="region of interest" description="Disordered" evidence="1">
    <location>
        <begin position="74"/>
        <end position="101"/>
    </location>
</feature>
<protein>
    <submittedName>
        <fullName evidence="2">Uncharacterized protein</fullName>
    </submittedName>
</protein>
<reference evidence="2" key="2">
    <citation type="submission" date="2023-05" db="EMBL/GenBank/DDBJ databases">
        <authorList>
            <consortium name="Lawrence Berkeley National Laboratory"/>
            <person name="Steindorff A."/>
            <person name="Hensen N."/>
            <person name="Bonometti L."/>
            <person name="Westerberg I."/>
            <person name="Brannstrom I.O."/>
            <person name="Guillou S."/>
            <person name="Cros-Aarteil S."/>
            <person name="Calhoun S."/>
            <person name="Haridas S."/>
            <person name="Kuo A."/>
            <person name="Mondo S."/>
            <person name="Pangilinan J."/>
            <person name="Riley R."/>
            <person name="Labutti K."/>
            <person name="Andreopoulos B."/>
            <person name="Lipzen A."/>
            <person name="Chen C."/>
            <person name="Yanf M."/>
            <person name="Daum C."/>
            <person name="Ng V."/>
            <person name="Clum A."/>
            <person name="Ohm R."/>
            <person name="Martin F."/>
            <person name="Silar P."/>
            <person name="Natvig D."/>
            <person name="Lalanne C."/>
            <person name="Gautier V."/>
            <person name="Ament-Velasquez S.L."/>
            <person name="Kruys A."/>
            <person name="Hutchinson M.I."/>
            <person name="Powell A.J."/>
            <person name="Barry K."/>
            <person name="Miller A.N."/>
            <person name="Grigoriev I.V."/>
            <person name="Debuchy R."/>
            <person name="Gladieux P."/>
            <person name="Thoren M.H."/>
            <person name="Johannesson H."/>
        </authorList>
    </citation>
    <scope>NUCLEOTIDE SEQUENCE</scope>
    <source>
        <strain evidence="2">CBS 315.58</strain>
    </source>
</reference>
<sequence>MLNALQQKVRHDFGVFNGFCPPSIAVSTKTLWLSGPQNSRHLLKKSHNSSFCARRGPLFFGVWGPPGCWSSRPRSPGQGSVFTSSSTKNAPRLRTRHRDNDISAVHQLVRSSAAVSTRPAHSINSSNLDRDTRVGLKTITSISSSLGLPSPKFQYRHSGNILAAECQQHSLFPTRLRRVTGPRSESTLYLSRVWAEVPPYMNYGMYAQWQEADRNTLCA</sequence>
<name>A0AAN6XND9_9PEZI</name>
<feature type="compositionally biased region" description="Polar residues" evidence="1">
    <location>
        <begin position="77"/>
        <end position="89"/>
    </location>
</feature>
<organism evidence="2 3">
    <name type="scientific">Triangularia verruculosa</name>
    <dbReference type="NCBI Taxonomy" id="2587418"/>
    <lineage>
        <taxon>Eukaryota</taxon>
        <taxon>Fungi</taxon>
        <taxon>Dikarya</taxon>
        <taxon>Ascomycota</taxon>
        <taxon>Pezizomycotina</taxon>
        <taxon>Sordariomycetes</taxon>
        <taxon>Sordariomycetidae</taxon>
        <taxon>Sordariales</taxon>
        <taxon>Podosporaceae</taxon>
        <taxon>Triangularia</taxon>
    </lineage>
</organism>
<keyword evidence="3" id="KW-1185">Reference proteome</keyword>
<evidence type="ECO:0000313" key="3">
    <source>
        <dbReference type="Proteomes" id="UP001303160"/>
    </source>
</evidence>
<evidence type="ECO:0000256" key="1">
    <source>
        <dbReference type="SAM" id="MobiDB-lite"/>
    </source>
</evidence>
<comment type="caution">
    <text evidence="2">The sequence shown here is derived from an EMBL/GenBank/DDBJ whole genome shotgun (WGS) entry which is preliminary data.</text>
</comment>
<gene>
    <name evidence="2" type="ORF">QBC40DRAFT_20780</name>
</gene>
<reference evidence="2" key="1">
    <citation type="journal article" date="2023" name="Mol. Phylogenet. Evol.">
        <title>Genome-scale phylogeny and comparative genomics of the fungal order Sordariales.</title>
        <authorList>
            <person name="Hensen N."/>
            <person name="Bonometti L."/>
            <person name="Westerberg I."/>
            <person name="Brannstrom I.O."/>
            <person name="Guillou S."/>
            <person name="Cros-Aarteil S."/>
            <person name="Calhoun S."/>
            <person name="Haridas S."/>
            <person name="Kuo A."/>
            <person name="Mondo S."/>
            <person name="Pangilinan J."/>
            <person name="Riley R."/>
            <person name="LaButti K."/>
            <person name="Andreopoulos B."/>
            <person name="Lipzen A."/>
            <person name="Chen C."/>
            <person name="Yan M."/>
            <person name="Daum C."/>
            <person name="Ng V."/>
            <person name="Clum A."/>
            <person name="Steindorff A."/>
            <person name="Ohm R.A."/>
            <person name="Martin F."/>
            <person name="Silar P."/>
            <person name="Natvig D.O."/>
            <person name="Lalanne C."/>
            <person name="Gautier V."/>
            <person name="Ament-Velasquez S.L."/>
            <person name="Kruys A."/>
            <person name="Hutchinson M.I."/>
            <person name="Powell A.J."/>
            <person name="Barry K."/>
            <person name="Miller A.N."/>
            <person name="Grigoriev I.V."/>
            <person name="Debuchy R."/>
            <person name="Gladieux P."/>
            <person name="Hiltunen Thoren M."/>
            <person name="Johannesson H."/>
        </authorList>
    </citation>
    <scope>NUCLEOTIDE SEQUENCE</scope>
    <source>
        <strain evidence="2">CBS 315.58</strain>
    </source>
</reference>
<dbReference type="EMBL" id="MU863888">
    <property type="protein sequence ID" value="KAK4203563.1"/>
    <property type="molecule type" value="Genomic_DNA"/>
</dbReference>